<dbReference type="EMBL" id="JACPNR010000006">
    <property type="protein sequence ID" value="MBI2678168.1"/>
    <property type="molecule type" value="Genomic_DNA"/>
</dbReference>
<keyword evidence="1 8" id="KW-0489">Methyltransferase</keyword>
<dbReference type="GO" id="GO:0008171">
    <property type="term" value="F:O-methyltransferase activity"/>
    <property type="evidence" value="ECO:0007669"/>
    <property type="project" value="InterPro"/>
</dbReference>
<evidence type="ECO:0000256" key="1">
    <source>
        <dbReference type="ARBA" id="ARBA00022603"/>
    </source>
</evidence>
<dbReference type="PANTHER" id="PTHR43712:SF2">
    <property type="entry name" value="O-METHYLTRANSFERASE CICE"/>
    <property type="match status" value="1"/>
</dbReference>
<evidence type="ECO:0000313" key="8">
    <source>
        <dbReference type="EMBL" id="MBI2678168.1"/>
    </source>
</evidence>
<feature type="region of interest" description="Disordered" evidence="5">
    <location>
        <begin position="1"/>
        <end position="22"/>
    </location>
</feature>
<dbReference type="InterPro" id="IPR036390">
    <property type="entry name" value="WH_DNA-bd_sf"/>
</dbReference>
<proteinExistence type="predicted"/>
<sequence length="351" mass="38034">MPTPSSSAGSAKETQPPSQLPPEAQLYQLGLGFMVTAALHEMLEAGIADKLDAGPKPVAELARATGLNEDALYRTLRALATLGVFTETQPRTFANTPVSEPMRHDSGPMRGMLAFITNPLHLRSFAHFHHSMTTGETIVEAGLGHKMIWDYFGANPDEARVFDDAMTSMSAAVMPAVLATYDFSGIGTLVDVAGGHGFVLTSILEKYPPMRGVLFDMERVCVGARERIKKIGMEGRVRVESGDFFQAVPQGDAIVMKHIIHDWADAEARKILETCHRALPAHGKLILMETVLQPGNAPDLGKWIDLEMLAFPGGRERTEAEFRALFASAGFKLTKVTPNQSPLAAIEAVKA</sequence>
<keyword evidence="2" id="KW-0808">Transferase</keyword>
<dbReference type="InterPro" id="IPR012967">
    <property type="entry name" value="COMT_dimerisation"/>
</dbReference>
<evidence type="ECO:0000256" key="5">
    <source>
        <dbReference type="SAM" id="MobiDB-lite"/>
    </source>
</evidence>
<dbReference type="Pfam" id="PF00891">
    <property type="entry name" value="Methyltransf_2"/>
    <property type="match status" value="1"/>
</dbReference>
<accession>A0A932A8L9</accession>
<dbReference type="SUPFAM" id="SSF53335">
    <property type="entry name" value="S-adenosyl-L-methionine-dependent methyltransferases"/>
    <property type="match status" value="1"/>
</dbReference>
<gene>
    <name evidence="8" type="ORF">HYX28_05260</name>
</gene>
<evidence type="ECO:0000256" key="4">
    <source>
        <dbReference type="PIRSR" id="PIRSR005739-1"/>
    </source>
</evidence>
<keyword evidence="3" id="KW-0949">S-adenosyl-L-methionine</keyword>
<evidence type="ECO:0000259" key="6">
    <source>
        <dbReference type="Pfam" id="PF00891"/>
    </source>
</evidence>
<dbReference type="Gene3D" id="3.40.50.150">
    <property type="entry name" value="Vaccinia Virus protein VP39"/>
    <property type="match status" value="1"/>
</dbReference>
<evidence type="ECO:0000313" key="9">
    <source>
        <dbReference type="Proteomes" id="UP000779809"/>
    </source>
</evidence>
<feature type="active site" description="Proton acceptor" evidence="4">
    <location>
        <position position="261"/>
    </location>
</feature>
<feature type="domain" description="O-methyltransferase C-terminal" evidence="6">
    <location>
        <begin position="141"/>
        <end position="332"/>
    </location>
</feature>
<dbReference type="GO" id="GO:0032259">
    <property type="term" value="P:methylation"/>
    <property type="evidence" value="ECO:0007669"/>
    <property type="project" value="UniProtKB-KW"/>
</dbReference>
<protein>
    <submittedName>
        <fullName evidence="8">Class I SAM-dependent methyltransferase</fullName>
    </submittedName>
</protein>
<dbReference type="Pfam" id="PF08100">
    <property type="entry name" value="Dimerisation"/>
    <property type="match status" value="1"/>
</dbReference>
<dbReference type="CDD" id="cd02440">
    <property type="entry name" value="AdoMet_MTases"/>
    <property type="match status" value="1"/>
</dbReference>
<dbReference type="InterPro" id="IPR036388">
    <property type="entry name" value="WH-like_DNA-bd_sf"/>
</dbReference>
<dbReference type="AlphaFoldDB" id="A0A932A8L9"/>
<dbReference type="Gene3D" id="1.10.10.10">
    <property type="entry name" value="Winged helix-like DNA-binding domain superfamily/Winged helix DNA-binding domain"/>
    <property type="match status" value="1"/>
</dbReference>
<feature type="compositionally biased region" description="Polar residues" evidence="5">
    <location>
        <begin position="1"/>
        <end position="17"/>
    </location>
</feature>
<dbReference type="SUPFAM" id="SSF46785">
    <property type="entry name" value="Winged helix' DNA-binding domain"/>
    <property type="match status" value="1"/>
</dbReference>
<evidence type="ECO:0000259" key="7">
    <source>
        <dbReference type="Pfam" id="PF08100"/>
    </source>
</evidence>
<organism evidence="8 9">
    <name type="scientific">Candidatus Korobacter versatilis</name>
    <dbReference type="NCBI Taxonomy" id="658062"/>
    <lineage>
        <taxon>Bacteria</taxon>
        <taxon>Pseudomonadati</taxon>
        <taxon>Acidobacteriota</taxon>
        <taxon>Terriglobia</taxon>
        <taxon>Terriglobales</taxon>
        <taxon>Candidatus Korobacteraceae</taxon>
        <taxon>Candidatus Korobacter</taxon>
    </lineage>
</organism>
<name>A0A932A8L9_9BACT</name>
<dbReference type="InterPro" id="IPR029063">
    <property type="entry name" value="SAM-dependent_MTases_sf"/>
</dbReference>
<dbReference type="PANTHER" id="PTHR43712">
    <property type="entry name" value="PUTATIVE (AFU_ORTHOLOGUE AFUA_4G14580)-RELATED"/>
    <property type="match status" value="1"/>
</dbReference>
<dbReference type="InterPro" id="IPR016461">
    <property type="entry name" value="COMT-like"/>
</dbReference>
<comment type="caution">
    <text evidence="8">The sequence shown here is derived from an EMBL/GenBank/DDBJ whole genome shotgun (WGS) entry which is preliminary data.</text>
</comment>
<evidence type="ECO:0000256" key="2">
    <source>
        <dbReference type="ARBA" id="ARBA00022679"/>
    </source>
</evidence>
<dbReference type="PROSITE" id="PS51683">
    <property type="entry name" value="SAM_OMT_II"/>
    <property type="match status" value="1"/>
</dbReference>
<dbReference type="GO" id="GO:0046983">
    <property type="term" value="F:protein dimerization activity"/>
    <property type="evidence" value="ECO:0007669"/>
    <property type="project" value="InterPro"/>
</dbReference>
<reference evidence="8" key="1">
    <citation type="submission" date="2020-07" db="EMBL/GenBank/DDBJ databases">
        <title>Huge and variable diversity of episymbiotic CPR bacteria and DPANN archaea in groundwater ecosystems.</title>
        <authorList>
            <person name="He C.Y."/>
            <person name="Keren R."/>
            <person name="Whittaker M."/>
            <person name="Farag I.F."/>
            <person name="Doudna J."/>
            <person name="Cate J.H.D."/>
            <person name="Banfield J.F."/>
        </authorList>
    </citation>
    <scope>NUCLEOTIDE SEQUENCE</scope>
    <source>
        <strain evidence="8">NC_groundwater_580_Pr5_B-0.1um_64_19</strain>
    </source>
</reference>
<dbReference type="Proteomes" id="UP000779809">
    <property type="component" value="Unassembled WGS sequence"/>
</dbReference>
<dbReference type="PIRSF" id="PIRSF005739">
    <property type="entry name" value="O-mtase"/>
    <property type="match status" value="1"/>
</dbReference>
<dbReference type="InterPro" id="IPR001077">
    <property type="entry name" value="COMT_C"/>
</dbReference>
<feature type="domain" description="O-methyltransferase dimerisation" evidence="7">
    <location>
        <begin position="28"/>
        <end position="100"/>
    </location>
</feature>
<evidence type="ECO:0000256" key="3">
    <source>
        <dbReference type="ARBA" id="ARBA00022691"/>
    </source>
</evidence>